<evidence type="ECO:0000256" key="4">
    <source>
        <dbReference type="ARBA" id="ARBA00023242"/>
    </source>
</evidence>
<dbReference type="AlphaFoldDB" id="A0A9P7V8D0"/>
<feature type="compositionally biased region" description="Basic residues" evidence="6">
    <location>
        <begin position="366"/>
        <end position="386"/>
    </location>
</feature>
<evidence type="ECO:0000259" key="7">
    <source>
        <dbReference type="Pfam" id="PF03914"/>
    </source>
</evidence>
<keyword evidence="10" id="KW-1185">Reference proteome</keyword>
<feature type="compositionally biased region" description="Polar residues" evidence="6">
    <location>
        <begin position="53"/>
        <end position="63"/>
    </location>
</feature>
<dbReference type="RefSeq" id="XP_043048800.1">
    <property type="nucleotide sequence ID" value="XM_043191828.1"/>
</dbReference>
<dbReference type="Pfam" id="PF03914">
    <property type="entry name" value="CBF"/>
    <property type="match status" value="1"/>
</dbReference>
<feature type="compositionally biased region" description="Basic and acidic residues" evidence="6">
    <location>
        <begin position="7"/>
        <end position="20"/>
    </location>
</feature>
<evidence type="ECO:0000313" key="9">
    <source>
        <dbReference type="EMBL" id="KAG7193252.1"/>
    </source>
</evidence>
<dbReference type="GeneID" id="66114389"/>
<dbReference type="Pfam" id="PF07540">
    <property type="entry name" value="NOC3p"/>
    <property type="match status" value="1"/>
</dbReference>
<comment type="caution">
    <text evidence="9">The sequence shown here is derived from an EMBL/GenBank/DDBJ whole genome shotgun (WGS) entry which is preliminary data.</text>
</comment>
<dbReference type="PANTHER" id="PTHR14428:SF5">
    <property type="entry name" value="NUCLEOLAR COMPLEX PROTEIN 3 HOMOLOG"/>
    <property type="match status" value="1"/>
</dbReference>
<feature type="compositionally biased region" description="Basic and acidic residues" evidence="6">
    <location>
        <begin position="75"/>
        <end position="89"/>
    </location>
</feature>
<comment type="subcellular location">
    <subcellularLocation>
        <location evidence="1 5">Nucleus</location>
        <location evidence="1 5">Nucleolus</location>
    </subcellularLocation>
</comment>
<sequence>MAKRRNQAADDRRKKLKQEQDDLLSTGVFSTEVENSDVKDWDNEEQDYELKPRSTTKQKNATLVESLPIKTAEGMVKRVMREEVAKEKPEEEVETDNENEADDSNKLNENQQEDEAEEEEDELDNLTPREFLIKTKEEISDLASGLIENPEEHILNLTRLRKMSTLKNAVTSQLALTALIPIFKSLAPSYKIRPLTDAEQREKVTKEVARLRTYEQTLVKNYTAFVDHLTQLSKISYLNSESNKSITLMQKKLGSLATKAAVELCQSSLRHFNYRKEVFSIVIKRLNRKPNHPDDLDVFTKCVRVLESLLQDDAEHGDITFDIVTIMTKAIRDKKYRVDESVINVFLSLTLLEDYDPNNNKDQHTKPKLKKKDRVHLSKKERKARKERKEIEEEMRVAEQAVTAEEREKYQAQVLKMMLTLYLEILKAGTYTMIASVAQDASQLMAAVLEGLSRFGQMANFDLLGDFLLVLKEIMQDIVESHSLYDTNPLVTTKEKDGDNEEDDDNDEDDLIGGVYYGTQVRQVLLCIATSFALVLNHSSMGKLPITTDLSAFTNTLYAVIVDFMLDADLELSHRTLRLADPLGRVDIVDKPAVNVATKAELLLRCLDFIFFKSRNGSSSRAAAFIKRLHMGALHAPERTTIATLKFVAKLVSRYGEEVKGLWNTEERISGEGLYVLGIETSKREVELDRCNSGAATIWENVLLDKHYCNTIKDGSRHLMKQSKSNH</sequence>
<dbReference type="PANTHER" id="PTHR14428">
    <property type="entry name" value="NUCLEOLAR COMPLEX PROTEIN 3"/>
    <property type="match status" value="1"/>
</dbReference>
<dbReference type="InterPro" id="IPR005612">
    <property type="entry name" value="CCAAT-binding_factor"/>
</dbReference>
<feature type="region of interest" description="Disordered" evidence="6">
    <location>
        <begin position="490"/>
        <end position="509"/>
    </location>
</feature>
<reference evidence="9" key="1">
    <citation type="submission" date="2021-03" db="EMBL/GenBank/DDBJ databases">
        <authorList>
            <person name="Palmer J.M."/>
        </authorList>
    </citation>
    <scope>NUCLEOTIDE SEQUENCE</scope>
    <source>
        <strain evidence="9">ARV_011</strain>
    </source>
</reference>
<dbReference type="GO" id="GO:0006270">
    <property type="term" value="P:DNA replication initiation"/>
    <property type="evidence" value="ECO:0007669"/>
    <property type="project" value="TreeGrafter"/>
</dbReference>
<dbReference type="GO" id="GO:0005730">
    <property type="term" value="C:nucleolus"/>
    <property type="evidence" value="ECO:0007669"/>
    <property type="project" value="UniProtKB-SubCell"/>
</dbReference>
<evidence type="ECO:0000256" key="6">
    <source>
        <dbReference type="SAM" id="MobiDB-lite"/>
    </source>
</evidence>
<protein>
    <recommendedName>
        <fullName evidence="5">Nucleolar complex-associated protein 3</fullName>
    </recommendedName>
</protein>
<comment type="similarity">
    <text evidence="2 5">Belongs to the CBF/MAK21 family.</text>
</comment>
<dbReference type="OrthoDB" id="10263597at2759"/>
<feature type="compositionally biased region" description="Acidic residues" evidence="6">
    <location>
        <begin position="90"/>
        <end position="102"/>
    </location>
</feature>
<dbReference type="SUPFAM" id="SSF48371">
    <property type="entry name" value="ARM repeat"/>
    <property type="match status" value="1"/>
</dbReference>
<evidence type="ECO:0000259" key="8">
    <source>
        <dbReference type="Pfam" id="PF07540"/>
    </source>
</evidence>
<gene>
    <name evidence="9" type="ORF">KQ657_001015</name>
</gene>
<dbReference type="InterPro" id="IPR011501">
    <property type="entry name" value="Noc3_N"/>
</dbReference>
<keyword evidence="4" id="KW-0539">Nucleus</keyword>
<dbReference type="Proteomes" id="UP000790833">
    <property type="component" value="Unassembled WGS sequence"/>
</dbReference>
<evidence type="ECO:0000256" key="3">
    <source>
        <dbReference type="ARBA" id="ARBA00023054"/>
    </source>
</evidence>
<evidence type="ECO:0000313" key="10">
    <source>
        <dbReference type="Proteomes" id="UP000790833"/>
    </source>
</evidence>
<evidence type="ECO:0000256" key="2">
    <source>
        <dbReference type="ARBA" id="ARBA00007797"/>
    </source>
</evidence>
<dbReference type="InterPro" id="IPR016024">
    <property type="entry name" value="ARM-type_fold"/>
</dbReference>
<evidence type="ECO:0000256" key="5">
    <source>
        <dbReference type="PIRNR" id="PIRNR028977"/>
    </source>
</evidence>
<comment type="function">
    <text evidence="5">Required for synthesis of 60S ribosomal subunits and the transport of pre-ribosomes from the nucleoplasm to the cytoplasm.</text>
</comment>
<keyword evidence="3" id="KW-0175">Coiled coil</keyword>
<dbReference type="GO" id="GO:0003682">
    <property type="term" value="F:chromatin binding"/>
    <property type="evidence" value="ECO:0007669"/>
    <property type="project" value="TreeGrafter"/>
</dbReference>
<dbReference type="InterPro" id="IPR016903">
    <property type="entry name" value="Nucleolar_cplx-assoc_3"/>
</dbReference>
<name>A0A9P7V8D0_9ASCO</name>
<feature type="domain" description="CCAAT-binding factor" evidence="7">
    <location>
        <begin position="525"/>
        <end position="714"/>
    </location>
</feature>
<feature type="domain" description="Nucleolar complex-associated protein 3 N-terminal" evidence="8">
    <location>
        <begin position="135"/>
        <end position="225"/>
    </location>
</feature>
<evidence type="ECO:0000256" key="1">
    <source>
        <dbReference type="ARBA" id="ARBA00004604"/>
    </source>
</evidence>
<keyword evidence="5" id="KW-0690">Ribosome biogenesis</keyword>
<accession>A0A9P7V8D0</accession>
<organism evidence="9 10">
    <name type="scientific">Scheffersomyces spartinae</name>
    <dbReference type="NCBI Taxonomy" id="45513"/>
    <lineage>
        <taxon>Eukaryota</taxon>
        <taxon>Fungi</taxon>
        <taxon>Dikarya</taxon>
        <taxon>Ascomycota</taxon>
        <taxon>Saccharomycotina</taxon>
        <taxon>Pichiomycetes</taxon>
        <taxon>Debaryomycetaceae</taxon>
        <taxon>Scheffersomyces</taxon>
    </lineage>
</organism>
<feature type="compositionally biased region" description="Acidic residues" evidence="6">
    <location>
        <begin position="498"/>
        <end position="509"/>
    </location>
</feature>
<proteinExistence type="inferred from homology"/>
<feature type="compositionally biased region" description="Acidic residues" evidence="6">
    <location>
        <begin position="111"/>
        <end position="124"/>
    </location>
</feature>
<feature type="region of interest" description="Disordered" evidence="6">
    <location>
        <begin position="1"/>
        <end position="128"/>
    </location>
</feature>
<dbReference type="PIRSF" id="PIRSF028977">
    <property type="entry name" value="Nucleolar_complex_p3"/>
    <property type="match status" value="1"/>
</dbReference>
<dbReference type="GO" id="GO:0042254">
    <property type="term" value="P:ribosome biogenesis"/>
    <property type="evidence" value="ECO:0007669"/>
    <property type="project" value="UniProtKB-KW"/>
</dbReference>
<dbReference type="EMBL" id="JAHMUF010000013">
    <property type="protein sequence ID" value="KAG7193252.1"/>
    <property type="molecule type" value="Genomic_DNA"/>
</dbReference>
<feature type="region of interest" description="Disordered" evidence="6">
    <location>
        <begin position="357"/>
        <end position="389"/>
    </location>
</feature>